<dbReference type="InterPro" id="IPR028098">
    <property type="entry name" value="Glyco_trans_4-like_N"/>
</dbReference>
<feature type="domain" description="Glycosyltransferase subfamily 4-like N-terminal" evidence="4">
    <location>
        <begin position="13"/>
        <end position="198"/>
    </location>
</feature>
<organism evidence="5 6">
    <name type="scientific">Stackebrandtia nassauensis (strain DSM 44728 / CIP 108903 / NRRL B-16338 / NBRC 102104 / LLR-40K-21)</name>
    <dbReference type="NCBI Taxonomy" id="446470"/>
    <lineage>
        <taxon>Bacteria</taxon>
        <taxon>Bacillati</taxon>
        <taxon>Actinomycetota</taxon>
        <taxon>Actinomycetes</taxon>
        <taxon>Glycomycetales</taxon>
        <taxon>Glycomycetaceae</taxon>
        <taxon>Stackebrandtia</taxon>
    </lineage>
</organism>
<evidence type="ECO:0000313" key="6">
    <source>
        <dbReference type="Proteomes" id="UP000000844"/>
    </source>
</evidence>
<dbReference type="Pfam" id="PF13439">
    <property type="entry name" value="Glyco_transf_4"/>
    <property type="match status" value="1"/>
</dbReference>
<protein>
    <submittedName>
        <fullName evidence="5">Glycosyl transferase group 1</fullName>
    </submittedName>
</protein>
<accession>D3QA05</accession>
<dbReference type="Pfam" id="PF00534">
    <property type="entry name" value="Glycos_transf_1"/>
    <property type="match status" value="1"/>
</dbReference>
<dbReference type="CDD" id="cd03820">
    <property type="entry name" value="GT4_AmsD-like"/>
    <property type="match status" value="1"/>
</dbReference>
<dbReference type="HOGENOM" id="CLU_015079_0_0_11"/>
<proteinExistence type="predicted"/>
<dbReference type="STRING" id="446470.Snas_1007"/>
<keyword evidence="1" id="KW-0328">Glycosyltransferase</keyword>
<dbReference type="Gene3D" id="3.40.50.2000">
    <property type="entry name" value="Glycogen Phosphorylase B"/>
    <property type="match status" value="2"/>
</dbReference>
<dbReference type="SUPFAM" id="SSF53756">
    <property type="entry name" value="UDP-Glycosyltransferase/glycogen phosphorylase"/>
    <property type="match status" value="1"/>
</dbReference>
<dbReference type="PANTHER" id="PTHR12526:SF627">
    <property type="entry name" value="D-RHAMNOSYLTRANSFERASE WBPZ"/>
    <property type="match status" value="1"/>
</dbReference>
<dbReference type="KEGG" id="sna:Snas_1007"/>
<sequence>MKITFLTHSVDQIGGTIRATLNTASILTDLGHEVDIVNVFKYRDAPQFTADPRVTMRSLIDKTAPRSLTSKVAGIPDRFRMRMSSRFYPSGDTRAKRFNRLTDKRVQEFLRDCEADVIVGTRPGLNIYLARFSPPKAVTVAQEHLFYDHHKQPLRDAMARDFGQLDAVVTVSQADADNYRRHMPHLADKVWFIPNSIQPTPIPPSDVDSKIIVAAGRIERPKRFDMLLRVFSKVHKRHPDWRLRIYGSGKRINEIRDVVTDLDLGDSVSLMGRATPLDTEWAKGSIAAVTSKYESFGLTLVEAMNCGLPVVSTACDYGPPEIIDHEVDGLLTPVKDENAVAEALCRLIEDERLRKRMSSNAIRKARKYHPDDIGARYEQLFDSLVSQKDRTPPHGARIPVGAGVGGYGLPDKPASSTYELADHSVDCLVKSFEDMTLTAELGFSGRYTLESSEHPPIEVPLGAELRLDPPFLSRLPEGRWRLFRDGDLVEAGHIDSRALLHRPSVLPGSVVVPYSSRGQLALRVWRRETYAELNSVRWHDGHLLLHGDVLGPLWGDTPIHIRGRLRETEGPAQRWAADIDASGAFFARLDVDRLTDIRVDRKDLWDLWLADDNGEHAPVRLARFFDDIAKRKKTQAFSRKTVTDDNGRHHIQPYYNTHNELTLKVTEDG</sequence>
<evidence type="ECO:0000259" key="4">
    <source>
        <dbReference type="Pfam" id="PF13439"/>
    </source>
</evidence>
<dbReference type="CAZy" id="GT4">
    <property type="family name" value="Glycosyltransferase Family 4"/>
</dbReference>
<dbReference type="InterPro" id="IPR001296">
    <property type="entry name" value="Glyco_trans_1"/>
</dbReference>
<feature type="domain" description="Glycosyl transferase family 1" evidence="3">
    <location>
        <begin position="205"/>
        <end position="362"/>
    </location>
</feature>
<dbReference type="EMBL" id="CP001778">
    <property type="protein sequence ID" value="ADD40717.1"/>
    <property type="molecule type" value="Genomic_DNA"/>
</dbReference>
<gene>
    <name evidence="5" type="ordered locus">Snas_1007</name>
</gene>
<evidence type="ECO:0000259" key="3">
    <source>
        <dbReference type="Pfam" id="PF00534"/>
    </source>
</evidence>
<keyword evidence="6" id="KW-1185">Reference proteome</keyword>
<name>D3QA05_STANL</name>
<dbReference type="GO" id="GO:0016757">
    <property type="term" value="F:glycosyltransferase activity"/>
    <property type="evidence" value="ECO:0007669"/>
    <property type="project" value="UniProtKB-KW"/>
</dbReference>
<evidence type="ECO:0000256" key="2">
    <source>
        <dbReference type="ARBA" id="ARBA00022679"/>
    </source>
</evidence>
<dbReference type="PANTHER" id="PTHR12526">
    <property type="entry name" value="GLYCOSYLTRANSFERASE"/>
    <property type="match status" value="1"/>
</dbReference>
<evidence type="ECO:0000313" key="5">
    <source>
        <dbReference type="EMBL" id="ADD40717.1"/>
    </source>
</evidence>
<dbReference type="AlphaFoldDB" id="D3QA05"/>
<dbReference type="RefSeq" id="WP_013016288.1">
    <property type="nucleotide sequence ID" value="NC_013947.1"/>
</dbReference>
<dbReference type="eggNOG" id="COG0438">
    <property type="taxonomic scope" value="Bacteria"/>
</dbReference>
<reference evidence="5 6" key="1">
    <citation type="journal article" date="2009" name="Stand. Genomic Sci.">
        <title>Complete genome sequence of Stackebrandtia nassauensis type strain (LLR-40K-21).</title>
        <authorList>
            <person name="Munk C."/>
            <person name="Lapidus A."/>
            <person name="Copeland A."/>
            <person name="Jando M."/>
            <person name="Mayilraj S."/>
            <person name="Glavina Del Rio T."/>
            <person name="Nolan M."/>
            <person name="Chen F."/>
            <person name="Lucas S."/>
            <person name="Tice H."/>
            <person name="Cheng J.F."/>
            <person name="Han C."/>
            <person name="Detter J.C."/>
            <person name="Bruce D."/>
            <person name="Goodwin L."/>
            <person name="Chain P."/>
            <person name="Pitluck S."/>
            <person name="Goker M."/>
            <person name="Ovchinikova G."/>
            <person name="Pati A."/>
            <person name="Ivanova N."/>
            <person name="Mavromatis K."/>
            <person name="Chen A."/>
            <person name="Palaniappan K."/>
            <person name="Land M."/>
            <person name="Hauser L."/>
            <person name="Chang Y.J."/>
            <person name="Jeffries C.D."/>
            <person name="Bristow J."/>
            <person name="Eisen J.A."/>
            <person name="Markowitz V."/>
            <person name="Hugenholtz P."/>
            <person name="Kyrpides N.C."/>
            <person name="Klenk H.P."/>
        </authorList>
    </citation>
    <scope>NUCLEOTIDE SEQUENCE [LARGE SCALE GENOMIC DNA]</scope>
    <source>
        <strain evidence="6">DSM 44728 / CIP 108903 / NRRL B-16338 / NBRC 102104 / LLR-40K-21</strain>
    </source>
</reference>
<dbReference type="Proteomes" id="UP000000844">
    <property type="component" value="Chromosome"/>
</dbReference>
<dbReference type="OrthoDB" id="570545at2"/>
<evidence type="ECO:0000256" key="1">
    <source>
        <dbReference type="ARBA" id="ARBA00022676"/>
    </source>
</evidence>
<keyword evidence="2 5" id="KW-0808">Transferase</keyword>